<dbReference type="PANTHER" id="PTHR36504">
    <property type="entry name" value="LIPOPOLYSACCHARIDE EXPORT SYSTEM PROTEIN LPTA"/>
    <property type="match status" value="1"/>
</dbReference>
<dbReference type="Pfam" id="PF03968">
    <property type="entry name" value="LptD_N"/>
    <property type="match status" value="1"/>
</dbReference>
<feature type="domain" description="Organic solvent tolerance-like N-terminal" evidence="2">
    <location>
        <begin position="43"/>
        <end position="158"/>
    </location>
</feature>
<dbReference type="GO" id="GO:0030288">
    <property type="term" value="C:outer membrane-bounded periplasmic space"/>
    <property type="evidence" value="ECO:0007669"/>
    <property type="project" value="TreeGrafter"/>
</dbReference>
<comment type="caution">
    <text evidence="3">The sequence shown here is derived from an EMBL/GenBank/DDBJ whole genome shotgun (WGS) entry which is preliminary data.</text>
</comment>
<evidence type="ECO:0000313" key="3">
    <source>
        <dbReference type="EMBL" id="NKE71036.1"/>
    </source>
</evidence>
<protein>
    <recommendedName>
        <fullName evidence="2">Organic solvent tolerance-like N-terminal domain-containing protein</fullName>
    </recommendedName>
</protein>
<keyword evidence="4" id="KW-1185">Reference proteome</keyword>
<dbReference type="EMBL" id="VTOW01000002">
    <property type="protein sequence ID" value="NKE71036.1"/>
    <property type="molecule type" value="Genomic_DNA"/>
</dbReference>
<sequence length="181" mass="20205">MFRRWFIKYILSPLLLIELLGGGGFTVAGEIPVRNNPQEPISITSNKMTIKSLEDKIIFEGEVFIKKGDLTIKADHAEVFMSESSSLLIDPSAQEKREVSRIETSGNVDIRQGEKHAKAEKGVYDQKKETITLTGDAEAWEKEYRVKGKVITLFIAENRSLVEGSQVIIHSGVSDLNLGKK</sequence>
<evidence type="ECO:0000256" key="1">
    <source>
        <dbReference type="ARBA" id="ARBA00022729"/>
    </source>
</evidence>
<dbReference type="Gene3D" id="2.60.450.10">
    <property type="entry name" value="Lipopolysaccharide (LPS) transport protein A like domain"/>
    <property type="match status" value="1"/>
</dbReference>
<dbReference type="AlphaFoldDB" id="A0A7X6IAS8"/>
<reference evidence="3 4" key="1">
    <citation type="journal article" date="2020" name="Nature">
        <title>Bacterial chemolithoautotrophy via manganese oxidation.</title>
        <authorList>
            <person name="Yu H."/>
            <person name="Leadbetter J.R."/>
        </authorList>
    </citation>
    <scope>NUCLEOTIDE SEQUENCE [LARGE SCALE GENOMIC DNA]</scope>
    <source>
        <strain evidence="3 4">Mn-1</strain>
    </source>
</reference>
<gene>
    <name evidence="3" type="ORF">MNODULE_09825</name>
</gene>
<name>A0A7X6IAS8_9BACT</name>
<dbReference type="GO" id="GO:0017089">
    <property type="term" value="F:glycolipid transfer activity"/>
    <property type="evidence" value="ECO:0007669"/>
    <property type="project" value="TreeGrafter"/>
</dbReference>
<keyword evidence="1" id="KW-0732">Signal</keyword>
<dbReference type="InterPro" id="IPR052037">
    <property type="entry name" value="LPS_export_LptA"/>
</dbReference>
<dbReference type="GO" id="GO:0009279">
    <property type="term" value="C:cell outer membrane"/>
    <property type="evidence" value="ECO:0007669"/>
    <property type="project" value="TreeGrafter"/>
</dbReference>
<dbReference type="Proteomes" id="UP000534783">
    <property type="component" value="Unassembled WGS sequence"/>
</dbReference>
<dbReference type="PANTHER" id="PTHR36504:SF1">
    <property type="entry name" value="LIPOPOLYSACCHARIDE EXPORT SYSTEM PROTEIN LPTA"/>
    <property type="match status" value="1"/>
</dbReference>
<evidence type="ECO:0000313" key="4">
    <source>
        <dbReference type="Proteomes" id="UP000534783"/>
    </source>
</evidence>
<evidence type="ECO:0000259" key="2">
    <source>
        <dbReference type="Pfam" id="PF03968"/>
    </source>
</evidence>
<dbReference type="InterPro" id="IPR005653">
    <property type="entry name" value="OstA-like_N"/>
</dbReference>
<dbReference type="GO" id="GO:0015920">
    <property type="term" value="P:lipopolysaccharide transport"/>
    <property type="evidence" value="ECO:0007669"/>
    <property type="project" value="TreeGrafter"/>
</dbReference>
<organism evidence="3 4">
    <name type="scientific">Candidatus Manganitrophus noduliformans</name>
    <dbReference type="NCBI Taxonomy" id="2606439"/>
    <lineage>
        <taxon>Bacteria</taxon>
        <taxon>Pseudomonadati</taxon>
        <taxon>Nitrospirota</taxon>
        <taxon>Nitrospiria</taxon>
        <taxon>Candidatus Troglogloeales</taxon>
        <taxon>Candidatus Manganitrophaceae</taxon>
        <taxon>Candidatus Manganitrophus</taxon>
    </lineage>
</organism>
<accession>A0A7X6IAS8</accession>
<dbReference type="RefSeq" id="WP_272953257.1">
    <property type="nucleotide sequence ID" value="NZ_VTOW01000002.1"/>
</dbReference>
<proteinExistence type="predicted"/>